<accession>A0A150N044</accession>
<gene>
    <name evidence="4" type="ORF">B4110_2220</name>
</gene>
<comment type="caution">
    <text evidence="4">The sequence shown here is derived from an EMBL/GenBank/DDBJ whole genome shotgun (WGS) entry which is preliminary data.</text>
</comment>
<dbReference type="PANTHER" id="PTHR41878">
    <property type="entry name" value="LEXA REPRESSOR-RELATED"/>
    <property type="match status" value="1"/>
</dbReference>
<dbReference type="AlphaFoldDB" id="A0A150N044"/>
<dbReference type="PANTHER" id="PTHR41878:SF1">
    <property type="entry name" value="TNPR PROTEIN"/>
    <property type="match status" value="1"/>
</dbReference>
<dbReference type="EMBL" id="LQYW01000059">
    <property type="protein sequence ID" value="KYD30067.1"/>
    <property type="molecule type" value="Genomic_DNA"/>
</dbReference>
<feature type="domain" description="Plasmid pRiA4b Orf3-like" evidence="1">
    <location>
        <begin position="16"/>
        <end position="155"/>
    </location>
</feature>
<sequence length="536" mass="62358">MRKGKFLDDMEVNRLIYQLKVQLKGIRPPVWRRLLVPGDMTFAELHRVLQKAFDWEDRHLHTFYITKTRGTAKLRIEIGNDVGDGWDDADYKEHKERLFDWLVQEGDRCLYIYDFGDYWEHEIVLEKIVKPQPDLVYPVCLKAVRVAPEEDSMGEGWNPEAIETKELTAMVNAKLAPLSKKVGKEIQKKARKEMEKGAQATQGNVWRALLEKAVAFNRLAPWQWMDDDEIFLVIDPETNERLYCSVIGALGQEHGMVVYIGEQGYKSLQHLFKHPYPEQDPVYTQRAVLISFADRNELSKEDYELLRSQGMTFRGKKQWPQFRSFVPGYYPWTISEEEAKLVTAALDQALDVARRAGEGELSLPVFPQDEKMFARIGEKKDGNVVWRDDHVPLAELEAEEKAPTYELLVDPKLIKMVKNIGQVYYGSIEFDAGYINRPVQEKRGERPYFPIFVLAVDVNTGFIIHNDLLPIENVAMRVQKSFLDMLLRLGKIPREIRMKKETKQMLAPVLRKLPIRTMEVPRTPASEHVRRTFEMF</sequence>
<dbReference type="InterPro" id="IPR054216">
    <property type="entry name" value="DUF6930"/>
</dbReference>
<dbReference type="SUPFAM" id="SSF159941">
    <property type="entry name" value="MM3350-like"/>
    <property type="match status" value="1"/>
</dbReference>
<dbReference type="PATRIC" id="fig|153151.4.peg.3307"/>
<reference evidence="4 5" key="1">
    <citation type="submission" date="2016-01" db="EMBL/GenBank/DDBJ databases">
        <title>Draft Genome Sequences of Seven Thermophilic Sporeformers Isolated from Foods.</title>
        <authorList>
            <person name="Berendsen E.M."/>
            <person name="Wells-Bennik M.H."/>
            <person name="Krawcyk A.O."/>
            <person name="De Jong A."/>
            <person name="Holsappel S."/>
            <person name="Eijlander R.T."/>
            <person name="Kuipers O.P."/>
        </authorList>
    </citation>
    <scope>NUCLEOTIDE SEQUENCE [LARGE SCALE GENOMIC DNA]</scope>
    <source>
        <strain evidence="4 5">B4110</strain>
    </source>
</reference>
<feature type="domain" description="DUF6930" evidence="2">
    <location>
        <begin position="415"/>
        <end position="534"/>
    </location>
</feature>
<name>A0A150N044_9BACL</name>
<organism evidence="4 5">
    <name type="scientific">Parageobacillus toebii</name>
    <dbReference type="NCBI Taxonomy" id="153151"/>
    <lineage>
        <taxon>Bacteria</taxon>
        <taxon>Bacillati</taxon>
        <taxon>Bacillota</taxon>
        <taxon>Bacilli</taxon>
        <taxon>Bacillales</taxon>
        <taxon>Anoxybacillaceae</taxon>
        <taxon>Parageobacillus</taxon>
    </lineage>
</organism>
<dbReference type="Pfam" id="PF22007">
    <property type="entry name" value="DUF6930"/>
    <property type="match status" value="1"/>
</dbReference>
<evidence type="ECO:0000313" key="4">
    <source>
        <dbReference type="EMBL" id="KYD30067.1"/>
    </source>
</evidence>
<evidence type="ECO:0000313" key="5">
    <source>
        <dbReference type="Proteomes" id="UP000075324"/>
    </source>
</evidence>
<evidence type="ECO:0000259" key="2">
    <source>
        <dbReference type="Pfam" id="PF22007"/>
    </source>
</evidence>
<dbReference type="Proteomes" id="UP000075324">
    <property type="component" value="Unassembled WGS sequence"/>
</dbReference>
<feature type="domain" description="DUF7309" evidence="3">
    <location>
        <begin position="206"/>
        <end position="375"/>
    </location>
</feature>
<dbReference type="InterPro" id="IPR012912">
    <property type="entry name" value="Plasmid_pRiA4b_Orf3-like"/>
</dbReference>
<dbReference type="InterPro" id="IPR024047">
    <property type="entry name" value="MM3350-like_sf"/>
</dbReference>
<evidence type="ECO:0000259" key="3">
    <source>
        <dbReference type="Pfam" id="PF23988"/>
    </source>
</evidence>
<proteinExistence type="predicted"/>
<dbReference type="InterPro" id="IPR055733">
    <property type="entry name" value="DUF7309"/>
</dbReference>
<protein>
    <submittedName>
        <fullName evidence="4">Uncharacterized protein</fullName>
    </submittedName>
</protein>
<dbReference type="Pfam" id="PF07929">
    <property type="entry name" value="PRiA4_ORF3"/>
    <property type="match status" value="1"/>
</dbReference>
<dbReference type="Gene3D" id="3.10.290.30">
    <property type="entry name" value="MM3350-like"/>
    <property type="match status" value="1"/>
</dbReference>
<evidence type="ECO:0000259" key="1">
    <source>
        <dbReference type="Pfam" id="PF07929"/>
    </source>
</evidence>
<dbReference type="Pfam" id="PF23988">
    <property type="entry name" value="DUF7309"/>
    <property type="match status" value="1"/>
</dbReference>